<dbReference type="GO" id="GO:0004252">
    <property type="term" value="F:serine-type endopeptidase activity"/>
    <property type="evidence" value="ECO:0007669"/>
    <property type="project" value="InterPro"/>
</dbReference>
<proteinExistence type="predicted"/>
<dbReference type="InterPro" id="IPR018114">
    <property type="entry name" value="TRYPSIN_HIS"/>
</dbReference>
<evidence type="ECO:0000256" key="1">
    <source>
        <dbReference type="ARBA" id="ARBA00023157"/>
    </source>
</evidence>
<protein>
    <recommendedName>
        <fullName evidence="2">Peptidase S1 domain-containing protein</fullName>
    </recommendedName>
</protein>
<dbReference type="InterPro" id="IPR009003">
    <property type="entry name" value="Peptidase_S1_PA"/>
</dbReference>
<evidence type="ECO:0000313" key="3">
    <source>
        <dbReference type="EMBL" id="OTF77816.1"/>
    </source>
</evidence>
<accession>A0A1Y3BDZ1</accession>
<gene>
    <name evidence="3" type="ORF">BLA29_008332</name>
</gene>
<dbReference type="GO" id="GO:0006508">
    <property type="term" value="P:proteolysis"/>
    <property type="evidence" value="ECO:0007669"/>
    <property type="project" value="InterPro"/>
</dbReference>
<keyword evidence="4" id="KW-1185">Reference proteome</keyword>
<dbReference type="PROSITE" id="PS50240">
    <property type="entry name" value="TRYPSIN_DOM"/>
    <property type="match status" value="1"/>
</dbReference>
<sequence length="160" mass="18647">MKIHNLDNYRSISPLQQHYLQHHHHQSSGFNTGLSSTLEQSFNLKNDLLSPYEPQSMQTFRNQNEFDYAVNNAIRRTRPDNVMKSVFQEIVNRKFYARNYNIDDICGKPMSKPRSRIIGGQDAYFGEFPWQVHIKITKHQCGGALVNSRFIVTAAHCIYQ</sequence>
<dbReference type="InterPro" id="IPR001254">
    <property type="entry name" value="Trypsin_dom"/>
</dbReference>
<dbReference type="PROSITE" id="PS00134">
    <property type="entry name" value="TRYPSIN_HIS"/>
    <property type="match status" value="1"/>
</dbReference>
<dbReference type="EMBL" id="MUJZ01030768">
    <property type="protein sequence ID" value="OTF77816.1"/>
    <property type="molecule type" value="Genomic_DNA"/>
</dbReference>
<organism evidence="3 4">
    <name type="scientific">Euroglyphus maynei</name>
    <name type="common">Mayne's house dust mite</name>
    <dbReference type="NCBI Taxonomy" id="6958"/>
    <lineage>
        <taxon>Eukaryota</taxon>
        <taxon>Metazoa</taxon>
        <taxon>Ecdysozoa</taxon>
        <taxon>Arthropoda</taxon>
        <taxon>Chelicerata</taxon>
        <taxon>Arachnida</taxon>
        <taxon>Acari</taxon>
        <taxon>Acariformes</taxon>
        <taxon>Sarcoptiformes</taxon>
        <taxon>Astigmata</taxon>
        <taxon>Psoroptidia</taxon>
        <taxon>Analgoidea</taxon>
        <taxon>Pyroglyphidae</taxon>
        <taxon>Pyroglyphinae</taxon>
        <taxon>Euroglyphus</taxon>
    </lineage>
</organism>
<dbReference type="OrthoDB" id="6513794at2759"/>
<dbReference type="SUPFAM" id="SSF50494">
    <property type="entry name" value="Trypsin-like serine proteases"/>
    <property type="match status" value="1"/>
</dbReference>
<evidence type="ECO:0000259" key="2">
    <source>
        <dbReference type="PROSITE" id="PS50240"/>
    </source>
</evidence>
<dbReference type="Proteomes" id="UP000194236">
    <property type="component" value="Unassembled WGS sequence"/>
</dbReference>
<dbReference type="Gene3D" id="2.40.10.10">
    <property type="entry name" value="Trypsin-like serine proteases"/>
    <property type="match status" value="2"/>
</dbReference>
<name>A0A1Y3BDZ1_EURMA</name>
<dbReference type="AlphaFoldDB" id="A0A1Y3BDZ1"/>
<comment type="caution">
    <text evidence="3">The sequence shown here is derived from an EMBL/GenBank/DDBJ whole genome shotgun (WGS) entry which is preliminary data.</text>
</comment>
<reference evidence="3 4" key="1">
    <citation type="submission" date="2017-03" db="EMBL/GenBank/DDBJ databases">
        <title>Genome Survey of Euroglyphus maynei.</title>
        <authorList>
            <person name="Arlian L.G."/>
            <person name="Morgan M.S."/>
            <person name="Rider S.D."/>
        </authorList>
    </citation>
    <scope>NUCLEOTIDE SEQUENCE [LARGE SCALE GENOMIC DNA]</scope>
    <source>
        <strain evidence="3">Arlian Lab</strain>
        <tissue evidence="3">Whole body</tissue>
    </source>
</reference>
<dbReference type="PANTHER" id="PTHR24252">
    <property type="entry name" value="ACROSIN-RELATED"/>
    <property type="match status" value="1"/>
</dbReference>
<dbReference type="InterPro" id="IPR043504">
    <property type="entry name" value="Peptidase_S1_PA_chymotrypsin"/>
</dbReference>
<feature type="domain" description="Peptidase S1" evidence="2">
    <location>
        <begin position="117"/>
        <end position="160"/>
    </location>
</feature>
<keyword evidence="1" id="KW-1015">Disulfide bond</keyword>
<dbReference type="Pfam" id="PF00089">
    <property type="entry name" value="Trypsin"/>
    <property type="match status" value="1"/>
</dbReference>
<evidence type="ECO:0000313" key="4">
    <source>
        <dbReference type="Proteomes" id="UP000194236"/>
    </source>
</evidence>
<dbReference type="PANTHER" id="PTHR24252:SF7">
    <property type="entry name" value="HYALIN"/>
    <property type="match status" value="1"/>
</dbReference>